<dbReference type="CDD" id="cd12918">
    <property type="entry name" value="VKOR_arc"/>
    <property type="match status" value="1"/>
</dbReference>
<evidence type="ECO:0000256" key="5">
    <source>
        <dbReference type="ARBA" id="ARBA00022989"/>
    </source>
</evidence>
<evidence type="ECO:0000313" key="13">
    <source>
        <dbReference type="Proteomes" id="UP000517916"/>
    </source>
</evidence>
<gene>
    <name evidence="12" type="ORF">BC739_004944</name>
</gene>
<comment type="subcellular location">
    <subcellularLocation>
        <location evidence="1">Membrane</location>
        <topology evidence="1">Multi-pass membrane protein</topology>
    </subcellularLocation>
</comment>
<feature type="domain" description="Vitamin K epoxide reductase" evidence="11">
    <location>
        <begin position="13"/>
        <end position="149"/>
    </location>
</feature>
<dbReference type="PANTHER" id="PTHR34573">
    <property type="entry name" value="VKC DOMAIN-CONTAINING PROTEIN"/>
    <property type="match status" value="1"/>
</dbReference>
<keyword evidence="8" id="KW-1015">Disulfide bond</keyword>
<dbReference type="EMBL" id="JACJID010000003">
    <property type="protein sequence ID" value="MBA8927738.1"/>
    <property type="molecule type" value="Genomic_DNA"/>
</dbReference>
<dbReference type="InterPro" id="IPR012932">
    <property type="entry name" value="VKOR"/>
</dbReference>
<feature type="transmembrane region" description="Helical" evidence="10">
    <location>
        <begin position="130"/>
        <end position="150"/>
    </location>
</feature>
<keyword evidence="3 10" id="KW-0812">Transmembrane</keyword>
<protein>
    <submittedName>
        <fullName evidence="12">Membrane protein</fullName>
    </submittedName>
</protein>
<reference evidence="12 13" key="1">
    <citation type="submission" date="2020-08" db="EMBL/GenBank/DDBJ databases">
        <title>Genomic Encyclopedia of Archaeal and Bacterial Type Strains, Phase II (KMG-II): from individual species to whole genera.</title>
        <authorList>
            <person name="Goeker M."/>
        </authorList>
    </citation>
    <scope>NUCLEOTIDE SEQUENCE [LARGE SCALE GENOMIC DNA]</scope>
    <source>
        <strain evidence="12 13">DSM 43850</strain>
    </source>
</reference>
<dbReference type="Pfam" id="PF07884">
    <property type="entry name" value="VKOR"/>
    <property type="match status" value="1"/>
</dbReference>
<feature type="transmembrane region" description="Helical" evidence="10">
    <location>
        <begin position="15"/>
        <end position="36"/>
    </location>
</feature>
<dbReference type="Proteomes" id="UP000517916">
    <property type="component" value="Unassembled WGS sequence"/>
</dbReference>
<keyword evidence="7 10" id="KW-0472">Membrane</keyword>
<comment type="similarity">
    <text evidence="2">Belongs to the VKOR family.</text>
</comment>
<proteinExistence type="inferred from homology"/>
<dbReference type="InterPro" id="IPR038354">
    <property type="entry name" value="VKOR_sf"/>
</dbReference>
<keyword evidence="9" id="KW-0676">Redox-active center</keyword>
<evidence type="ECO:0000259" key="11">
    <source>
        <dbReference type="SMART" id="SM00756"/>
    </source>
</evidence>
<evidence type="ECO:0000256" key="10">
    <source>
        <dbReference type="SAM" id="Phobius"/>
    </source>
</evidence>
<accession>A0ABR6BLI7</accession>
<dbReference type="PANTHER" id="PTHR34573:SF1">
    <property type="entry name" value="VITAMIN K EPOXIDE REDUCTASE DOMAIN-CONTAINING PROTEIN"/>
    <property type="match status" value="1"/>
</dbReference>
<keyword evidence="13" id="KW-1185">Reference proteome</keyword>
<keyword evidence="5 10" id="KW-1133">Transmembrane helix</keyword>
<keyword evidence="4" id="KW-0874">Quinone</keyword>
<comment type="caution">
    <text evidence="12">The sequence shown here is derived from an EMBL/GenBank/DDBJ whole genome shotgun (WGS) entry which is preliminary data.</text>
</comment>
<evidence type="ECO:0000256" key="7">
    <source>
        <dbReference type="ARBA" id="ARBA00023136"/>
    </source>
</evidence>
<dbReference type="Gene3D" id="1.20.1440.130">
    <property type="entry name" value="VKOR domain"/>
    <property type="match status" value="1"/>
</dbReference>
<feature type="transmembrane region" description="Helical" evidence="10">
    <location>
        <begin position="65"/>
        <end position="91"/>
    </location>
</feature>
<evidence type="ECO:0000256" key="3">
    <source>
        <dbReference type="ARBA" id="ARBA00022692"/>
    </source>
</evidence>
<keyword evidence="6" id="KW-0560">Oxidoreductase</keyword>
<sequence>MAAGTETVTSSQPKWLTYGTLVLSLAGLAVAIYMTISHYTDDATLICSVNAMIDCAAVTNSPEAVIFGIPVAVLGLVFFVPMVVLTSPWAWRAELPALRWMRLGGVVVGLLFVVYLVTVELAIIGKICEWCTGVHVITLALFALILTAELRTRPA</sequence>
<evidence type="ECO:0000256" key="4">
    <source>
        <dbReference type="ARBA" id="ARBA00022719"/>
    </source>
</evidence>
<organism evidence="12 13">
    <name type="scientific">Kutzneria viridogrisea</name>
    <dbReference type="NCBI Taxonomy" id="47990"/>
    <lineage>
        <taxon>Bacteria</taxon>
        <taxon>Bacillati</taxon>
        <taxon>Actinomycetota</taxon>
        <taxon>Actinomycetes</taxon>
        <taxon>Pseudonocardiales</taxon>
        <taxon>Pseudonocardiaceae</taxon>
        <taxon>Kutzneria</taxon>
    </lineage>
</organism>
<dbReference type="SMART" id="SM00756">
    <property type="entry name" value="VKc"/>
    <property type="match status" value="1"/>
</dbReference>
<evidence type="ECO:0000313" key="12">
    <source>
        <dbReference type="EMBL" id="MBA8927738.1"/>
    </source>
</evidence>
<evidence type="ECO:0000256" key="2">
    <source>
        <dbReference type="ARBA" id="ARBA00006214"/>
    </source>
</evidence>
<dbReference type="RefSeq" id="WP_030111224.1">
    <property type="nucleotide sequence ID" value="NZ_BAAABQ010000025.1"/>
</dbReference>
<evidence type="ECO:0000256" key="9">
    <source>
        <dbReference type="ARBA" id="ARBA00023284"/>
    </source>
</evidence>
<evidence type="ECO:0000256" key="1">
    <source>
        <dbReference type="ARBA" id="ARBA00004141"/>
    </source>
</evidence>
<evidence type="ECO:0000256" key="6">
    <source>
        <dbReference type="ARBA" id="ARBA00023002"/>
    </source>
</evidence>
<name>A0ABR6BLI7_9PSEU</name>
<feature type="transmembrane region" description="Helical" evidence="10">
    <location>
        <begin position="103"/>
        <end position="124"/>
    </location>
</feature>
<evidence type="ECO:0000256" key="8">
    <source>
        <dbReference type="ARBA" id="ARBA00023157"/>
    </source>
</evidence>